<organism evidence="2 3">
    <name type="scientific">Duganella sacchari</name>
    <dbReference type="NCBI Taxonomy" id="551987"/>
    <lineage>
        <taxon>Bacteria</taxon>
        <taxon>Pseudomonadati</taxon>
        <taxon>Pseudomonadota</taxon>
        <taxon>Betaproteobacteria</taxon>
        <taxon>Burkholderiales</taxon>
        <taxon>Oxalobacteraceae</taxon>
        <taxon>Telluria group</taxon>
        <taxon>Duganella</taxon>
    </lineage>
</organism>
<sequence length="437" mass="46853">MPVTVLGWMVTVYAVLHLAAWNVLPTLPFWRPTESISQRHLDGTVVAVLFILMLSAAMIRCVHVMYSRSDLDLLLCSPVPGSTILRARLGGVVLGTLLLALFLVTPVVHVGILTDRPRLLALYPGLVAMAMIAASLGMMSVIQLARLIGPRYTSLFAQVLGTVVIVWLCYMPQVQQAIPVAIKTSLSHLLDDGAVLGPASPLWLPVQALQGSPLPLLLFCLAALGSAQLAAVLLQHSFLRLLQQGRNSPRGIARLALGMRLHFGHDLRWLLIYKEWLLLVRQPMFLGQIAARFVWLVVAFAAAGTDSLRPLVIAAIAVYVTAGLAGILTRLIEAGEAAWDLLSSSPLAPATISTAKRRAALIPALLLGMPTPLWLGIANPTLGILTAIAVAGACDSAHRLNLARRHLPAAQMVTSVREVLSNGVWGLLLLIAYAILG</sequence>
<dbReference type="EMBL" id="FRCX01000003">
    <property type="protein sequence ID" value="SHM86263.1"/>
    <property type="molecule type" value="Genomic_DNA"/>
</dbReference>
<dbReference type="STRING" id="551987.SAMN05192549_10342"/>
<keyword evidence="1" id="KW-0472">Membrane</keyword>
<feature type="transmembrane region" description="Helical" evidence="1">
    <location>
        <begin position="120"/>
        <end position="143"/>
    </location>
</feature>
<dbReference type="OrthoDB" id="8751915at2"/>
<keyword evidence="1" id="KW-0812">Transmembrane</keyword>
<evidence type="ECO:0000313" key="3">
    <source>
        <dbReference type="Proteomes" id="UP000184339"/>
    </source>
</evidence>
<keyword evidence="3" id="KW-1185">Reference proteome</keyword>
<proteinExistence type="predicted"/>
<feature type="transmembrane region" description="Helical" evidence="1">
    <location>
        <begin position="6"/>
        <end position="24"/>
    </location>
</feature>
<feature type="transmembrane region" description="Helical" evidence="1">
    <location>
        <begin position="216"/>
        <end position="234"/>
    </location>
</feature>
<accession>A0A1M7M6H9</accession>
<protein>
    <submittedName>
        <fullName evidence="2">ABC-2 type transport system permease protein</fullName>
    </submittedName>
</protein>
<feature type="transmembrane region" description="Helical" evidence="1">
    <location>
        <begin position="373"/>
        <end position="394"/>
    </location>
</feature>
<reference evidence="3" key="1">
    <citation type="submission" date="2016-11" db="EMBL/GenBank/DDBJ databases">
        <authorList>
            <person name="Varghese N."/>
            <person name="Submissions S."/>
        </authorList>
    </citation>
    <scope>NUCLEOTIDE SEQUENCE [LARGE SCALE GENOMIC DNA]</scope>
    <source>
        <strain evidence="3">Sac-22</strain>
    </source>
</reference>
<keyword evidence="1" id="KW-1133">Transmembrane helix</keyword>
<feature type="transmembrane region" description="Helical" evidence="1">
    <location>
        <begin position="285"/>
        <end position="304"/>
    </location>
</feature>
<evidence type="ECO:0000256" key="1">
    <source>
        <dbReference type="SAM" id="Phobius"/>
    </source>
</evidence>
<feature type="transmembrane region" description="Helical" evidence="1">
    <location>
        <begin position="311"/>
        <end position="332"/>
    </location>
</feature>
<dbReference type="AlphaFoldDB" id="A0A1M7M6H9"/>
<name>A0A1M7M6H9_9BURK</name>
<dbReference type="RefSeq" id="WP_072782755.1">
    <property type="nucleotide sequence ID" value="NZ_FRCX01000003.1"/>
</dbReference>
<feature type="transmembrane region" description="Helical" evidence="1">
    <location>
        <begin position="86"/>
        <end position="108"/>
    </location>
</feature>
<feature type="transmembrane region" description="Helical" evidence="1">
    <location>
        <begin position="45"/>
        <end position="66"/>
    </location>
</feature>
<feature type="transmembrane region" description="Helical" evidence="1">
    <location>
        <begin position="155"/>
        <end position="174"/>
    </location>
</feature>
<evidence type="ECO:0000313" key="2">
    <source>
        <dbReference type="EMBL" id="SHM86263.1"/>
    </source>
</evidence>
<dbReference type="Proteomes" id="UP000184339">
    <property type="component" value="Unassembled WGS sequence"/>
</dbReference>
<gene>
    <name evidence="2" type="ORF">SAMN05192549_10342</name>
</gene>
<feature type="transmembrane region" description="Helical" evidence="1">
    <location>
        <begin position="415"/>
        <end position="436"/>
    </location>
</feature>